<evidence type="ECO:0000256" key="5">
    <source>
        <dbReference type="SAM" id="MobiDB-lite"/>
    </source>
</evidence>
<feature type="region of interest" description="Disordered" evidence="5">
    <location>
        <begin position="125"/>
        <end position="167"/>
    </location>
</feature>
<name>A0ABQ6K9X0_9MICO</name>
<dbReference type="InterPro" id="IPR036661">
    <property type="entry name" value="Luciferase-like_sf"/>
</dbReference>
<sequence>MPDYGHPLRFGTFLTPTNAAPEQPVALAQLSESLGYDLATFQDHPYQPAFLDTWTLISWVLAETETIHVSGNVLNGQMRQPAMLARSAASLDLLSHGRFELGLGAGASPTPSPPWVCRCAPRARPCRHSTRRSTSSAASGTSPSADRCASRGVPPRGRRQARAGTRP</sequence>
<evidence type="ECO:0000259" key="6">
    <source>
        <dbReference type="Pfam" id="PF00296"/>
    </source>
</evidence>
<keyword evidence="2" id="KW-0288">FMN</keyword>
<keyword evidence="1" id="KW-0285">Flavoprotein</keyword>
<keyword evidence="4" id="KW-0503">Monooxygenase</keyword>
<gene>
    <name evidence="7" type="ORF">GCM10025881_35510</name>
</gene>
<evidence type="ECO:0000256" key="4">
    <source>
        <dbReference type="ARBA" id="ARBA00023033"/>
    </source>
</evidence>
<proteinExistence type="predicted"/>
<dbReference type="PANTHER" id="PTHR42847">
    <property type="entry name" value="ALKANESULFONATE MONOOXYGENASE"/>
    <property type="match status" value="1"/>
</dbReference>
<evidence type="ECO:0000313" key="7">
    <source>
        <dbReference type="EMBL" id="GMA96727.1"/>
    </source>
</evidence>
<dbReference type="RefSeq" id="WP_348534971.1">
    <property type="nucleotide sequence ID" value="NZ_BSVB01000001.1"/>
</dbReference>
<accession>A0ABQ6K9X0</accession>
<comment type="caution">
    <text evidence="7">The sequence shown here is derived from an EMBL/GenBank/DDBJ whole genome shotgun (WGS) entry which is preliminary data.</text>
</comment>
<evidence type="ECO:0000256" key="2">
    <source>
        <dbReference type="ARBA" id="ARBA00022643"/>
    </source>
</evidence>
<dbReference type="Gene3D" id="3.20.20.30">
    <property type="entry name" value="Luciferase-like domain"/>
    <property type="match status" value="1"/>
</dbReference>
<feature type="domain" description="Luciferase-like" evidence="6">
    <location>
        <begin position="9"/>
        <end position="109"/>
    </location>
</feature>
<dbReference type="Proteomes" id="UP001157034">
    <property type="component" value="Unassembled WGS sequence"/>
</dbReference>
<keyword evidence="8" id="KW-1185">Reference proteome</keyword>
<dbReference type="EMBL" id="BSVB01000001">
    <property type="protein sequence ID" value="GMA96727.1"/>
    <property type="molecule type" value="Genomic_DNA"/>
</dbReference>
<evidence type="ECO:0000256" key="1">
    <source>
        <dbReference type="ARBA" id="ARBA00022630"/>
    </source>
</evidence>
<organism evidence="7 8">
    <name type="scientific">Pseudolysinimonas kribbensis</name>
    <dbReference type="NCBI Taxonomy" id="433641"/>
    <lineage>
        <taxon>Bacteria</taxon>
        <taxon>Bacillati</taxon>
        <taxon>Actinomycetota</taxon>
        <taxon>Actinomycetes</taxon>
        <taxon>Micrococcales</taxon>
        <taxon>Microbacteriaceae</taxon>
        <taxon>Pseudolysinimonas</taxon>
    </lineage>
</organism>
<dbReference type="SUPFAM" id="SSF51679">
    <property type="entry name" value="Bacterial luciferase-like"/>
    <property type="match status" value="1"/>
</dbReference>
<dbReference type="Pfam" id="PF00296">
    <property type="entry name" value="Bac_luciferase"/>
    <property type="match status" value="1"/>
</dbReference>
<reference evidence="8" key="1">
    <citation type="journal article" date="2019" name="Int. J. Syst. Evol. Microbiol.">
        <title>The Global Catalogue of Microorganisms (GCM) 10K type strain sequencing project: providing services to taxonomists for standard genome sequencing and annotation.</title>
        <authorList>
            <consortium name="The Broad Institute Genomics Platform"/>
            <consortium name="The Broad Institute Genome Sequencing Center for Infectious Disease"/>
            <person name="Wu L."/>
            <person name="Ma J."/>
        </authorList>
    </citation>
    <scope>NUCLEOTIDE SEQUENCE [LARGE SCALE GENOMIC DNA]</scope>
    <source>
        <strain evidence="8">NBRC 108894</strain>
    </source>
</reference>
<evidence type="ECO:0000313" key="8">
    <source>
        <dbReference type="Proteomes" id="UP001157034"/>
    </source>
</evidence>
<dbReference type="InterPro" id="IPR050172">
    <property type="entry name" value="SsuD_RutA_monooxygenase"/>
</dbReference>
<feature type="compositionally biased region" description="Low complexity" evidence="5">
    <location>
        <begin position="132"/>
        <end position="145"/>
    </location>
</feature>
<dbReference type="InterPro" id="IPR011251">
    <property type="entry name" value="Luciferase-like_dom"/>
</dbReference>
<keyword evidence="3" id="KW-0560">Oxidoreductase</keyword>
<dbReference type="PANTHER" id="PTHR42847:SF4">
    <property type="entry name" value="ALKANESULFONATE MONOOXYGENASE-RELATED"/>
    <property type="match status" value="1"/>
</dbReference>
<evidence type="ECO:0000256" key="3">
    <source>
        <dbReference type="ARBA" id="ARBA00023002"/>
    </source>
</evidence>
<protein>
    <recommendedName>
        <fullName evidence="6">Luciferase-like domain-containing protein</fullName>
    </recommendedName>
</protein>